<proteinExistence type="predicted"/>
<evidence type="ECO:0000313" key="1">
    <source>
        <dbReference type="EMBL" id="KAK7802562.1"/>
    </source>
</evidence>
<dbReference type="Proteomes" id="UP001488838">
    <property type="component" value="Unassembled WGS sequence"/>
</dbReference>
<comment type="caution">
    <text evidence="1">The sequence shown here is derived from an EMBL/GenBank/DDBJ whole genome shotgun (WGS) entry which is preliminary data.</text>
</comment>
<feature type="non-terminal residue" evidence="1">
    <location>
        <position position="95"/>
    </location>
</feature>
<organism evidence="1 2">
    <name type="scientific">Myodes glareolus</name>
    <name type="common">Bank vole</name>
    <name type="synonym">Clethrionomys glareolus</name>
    <dbReference type="NCBI Taxonomy" id="447135"/>
    <lineage>
        <taxon>Eukaryota</taxon>
        <taxon>Metazoa</taxon>
        <taxon>Chordata</taxon>
        <taxon>Craniata</taxon>
        <taxon>Vertebrata</taxon>
        <taxon>Euteleostomi</taxon>
        <taxon>Mammalia</taxon>
        <taxon>Eutheria</taxon>
        <taxon>Euarchontoglires</taxon>
        <taxon>Glires</taxon>
        <taxon>Rodentia</taxon>
        <taxon>Myomorpha</taxon>
        <taxon>Muroidea</taxon>
        <taxon>Cricetidae</taxon>
        <taxon>Arvicolinae</taxon>
        <taxon>Myodes</taxon>
    </lineage>
</organism>
<keyword evidence="2" id="KW-1185">Reference proteome</keyword>
<accession>A0AAW0HI38</accession>
<name>A0AAW0HI38_MYOGA</name>
<dbReference type="AlphaFoldDB" id="A0AAW0HI38"/>
<gene>
    <name evidence="1" type="ORF">U0070_003659</name>
</gene>
<sequence>MFYLCFKFNHPLPPPVVKTGCLKSLRAVNNCICSNRIRGAECSQLPQATPENLTIYYLNATAKGQKAANLDLKKKMKMQALENKMRNKKMAAARA</sequence>
<evidence type="ECO:0000313" key="2">
    <source>
        <dbReference type="Proteomes" id="UP001488838"/>
    </source>
</evidence>
<protein>
    <submittedName>
        <fullName evidence="1">Uncharacterized protein</fullName>
    </submittedName>
</protein>
<reference evidence="1 2" key="1">
    <citation type="journal article" date="2023" name="bioRxiv">
        <title>Conserved and derived expression patterns and positive selection on dental genes reveal complex evolutionary context of ever-growing rodent molars.</title>
        <authorList>
            <person name="Calamari Z.T."/>
            <person name="Song A."/>
            <person name="Cohen E."/>
            <person name="Akter M."/>
            <person name="Roy R.D."/>
            <person name="Hallikas O."/>
            <person name="Christensen M.M."/>
            <person name="Li P."/>
            <person name="Marangoni P."/>
            <person name="Jernvall J."/>
            <person name="Klein O.D."/>
        </authorList>
    </citation>
    <scope>NUCLEOTIDE SEQUENCE [LARGE SCALE GENOMIC DNA]</scope>
    <source>
        <strain evidence="1">V071</strain>
    </source>
</reference>
<dbReference type="EMBL" id="JBBHLL010000457">
    <property type="protein sequence ID" value="KAK7802562.1"/>
    <property type="molecule type" value="Genomic_DNA"/>
</dbReference>